<keyword evidence="2" id="KW-1185">Reference proteome</keyword>
<name>A0ABR4BZ42_9HELO</name>
<organism evidence="1 2">
    <name type="scientific">Oculimacula yallundae</name>
    <dbReference type="NCBI Taxonomy" id="86028"/>
    <lineage>
        <taxon>Eukaryota</taxon>
        <taxon>Fungi</taxon>
        <taxon>Dikarya</taxon>
        <taxon>Ascomycota</taxon>
        <taxon>Pezizomycotina</taxon>
        <taxon>Leotiomycetes</taxon>
        <taxon>Helotiales</taxon>
        <taxon>Ploettnerulaceae</taxon>
        <taxon>Oculimacula</taxon>
    </lineage>
</organism>
<accession>A0ABR4BZ42</accession>
<dbReference type="Proteomes" id="UP001595075">
    <property type="component" value="Unassembled WGS sequence"/>
</dbReference>
<dbReference type="EMBL" id="JAZHXI010000017">
    <property type="protein sequence ID" value="KAL2062386.1"/>
    <property type="molecule type" value="Genomic_DNA"/>
</dbReference>
<protein>
    <submittedName>
        <fullName evidence="1">Uncharacterized protein</fullName>
    </submittedName>
</protein>
<evidence type="ECO:0000313" key="2">
    <source>
        <dbReference type="Proteomes" id="UP001595075"/>
    </source>
</evidence>
<comment type="caution">
    <text evidence="1">The sequence shown here is derived from an EMBL/GenBank/DDBJ whole genome shotgun (WGS) entry which is preliminary data.</text>
</comment>
<gene>
    <name evidence="1" type="ORF">VTL71DRAFT_6652</name>
</gene>
<evidence type="ECO:0000313" key="1">
    <source>
        <dbReference type="EMBL" id="KAL2062386.1"/>
    </source>
</evidence>
<reference evidence="1 2" key="1">
    <citation type="journal article" date="2024" name="Commun. Biol.">
        <title>Comparative genomic analysis of thermophilic fungi reveals convergent evolutionary adaptations and gene losses.</title>
        <authorList>
            <person name="Steindorff A.S."/>
            <person name="Aguilar-Pontes M.V."/>
            <person name="Robinson A.J."/>
            <person name="Andreopoulos B."/>
            <person name="LaButti K."/>
            <person name="Kuo A."/>
            <person name="Mondo S."/>
            <person name="Riley R."/>
            <person name="Otillar R."/>
            <person name="Haridas S."/>
            <person name="Lipzen A."/>
            <person name="Grimwood J."/>
            <person name="Schmutz J."/>
            <person name="Clum A."/>
            <person name="Reid I.D."/>
            <person name="Moisan M.C."/>
            <person name="Butler G."/>
            <person name="Nguyen T.T.M."/>
            <person name="Dewar K."/>
            <person name="Conant G."/>
            <person name="Drula E."/>
            <person name="Henrissat B."/>
            <person name="Hansel C."/>
            <person name="Singer S."/>
            <person name="Hutchinson M.I."/>
            <person name="de Vries R.P."/>
            <person name="Natvig D.O."/>
            <person name="Powell A.J."/>
            <person name="Tsang A."/>
            <person name="Grigoriev I.V."/>
        </authorList>
    </citation>
    <scope>NUCLEOTIDE SEQUENCE [LARGE SCALE GENOMIC DNA]</scope>
    <source>
        <strain evidence="1 2">CBS 494.80</strain>
    </source>
</reference>
<proteinExistence type="predicted"/>
<sequence>MSSIQDITSTLAIAMATTAHDTTGVAHPTEANNKITTDVPYVFPWETMPYEIRERIFAEANKNPFPNQVSWRGKMSALVIALRPLPLSYSHVLEWLAHFSGHIFMHPNTWYGNDLSDWNATELRLIKSLDMDLWYLTLHCSVKFLDSSDINLIHDEKTQTWIPGFQKPTFMTSILAKATNLREVHLAIDLNERTSFTGAAQYITQWPLWLEGCSSLSSLTVEIPLPSSTSIYSPDWDRNFNGLLKRIAQKVGVHGQPIKEIGDPYYERREVWAWVAPAGTLMNWSQDIGREWHEPRDRASWVVNKKLSSIFDQLLDARLEERDGAFFLYGDDGYQSSGDW</sequence>